<evidence type="ECO:0000259" key="10">
    <source>
        <dbReference type="PROSITE" id="PS50011"/>
    </source>
</evidence>
<dbReference type="Pfam" id="PF00069">
    <property type="entry name" value="Pkinase"/>
    <property type="match status" value="1"/>
</dbReference>
<dbReference type="GO" id="GO:0004674">
    <property type="term" value="F:protein serine/threonine kinase activity"/>
    <property type="evidence" value="ECO:0007669"/>
    <property type="project" value="UniProtKB-KW"/>
</dbReference>
<keyword evidence="3" id="KW-0808">Transferase</keyword>
<dbReference type="EC" id="2.7.11.1" evidence="1"/>
<dbReference type="InterPro" id="IPR052239">
    <property type="entry name" value="Ser/Thr-specific_kinases"/>
</dbReference>
<evidence type="ECO:0000313" key="12">
    <source>
        <dbReference type="Proteomes" id="UP000494206"/>
    </source>
</evidence>
<proteinExistence type="predicted"/>
<reference evidence="11 12" key="1">
    <citation type="submission" date="2020-04" db="EMBL/GenBank/DDBJ databases">
        <authorList>
            <person name="Laetsch R D."/>
            <person name="Stevens L."/>
            <person name="Kumar S."/>
            <person name="Blaxter L. M."/>
        </authorList>
    </citation>
    <scope>NUCLEOTIDE SEQUENCE [LARGE SCALE GENOMIC DNA]</scope>
</reference>
<dbReference type="InterPro" id="IPR008271">
    <property type="entry name" value="Ser/Thr_kinase_AS"/>
</dbReference>
<comment type="caution">
    <text evidence="11">The sequence shown here is derived from an EMBL/GenBank/DDBJ whole genome shotgun (WGS) entry which is preliminary data.</text>
</comment>
<keyword evidence="12" id="KW-1185">Reference proteome</keyword>
<dbReference type="GO" id="GO:0005524">
    <property type="term" value="F:ATP binding"/>
    <property type="evidence" value="ECO:0007669"/>
    <property type="project" value="UniProtKB-KW"/>
</dbReference>
<dbReference type="InterPro" id="IPR002654">
    <property type="entry name" value="Glyco_trans_25"/>
</dbReference>
<dbReference type="GO" id="GO:0005794">
    <property type="term" value="C:Golgi apparatus"/>
    <property type="evidence" value="ECO:0007669"/>
    <property type="project" value="TreeGrafter"/>
</dbReference>
<keyword evidence="9" id="KW-0732">Signal</keyword>
<keyword evidence="6" id="KW-0067">ATP-binding</keyword>
<protein>
    <recommendedName>
        <fullName evidence="1">non-specific serine/threonine protein kinase</fullName>
        <ecNumber evidence="1">2.7.11.1</ecNumber>
    </recommendedName>
</protein>
<evidence type="ECO:0000313" key="11">
    <source>
        <dbReference type="EMBL" id="CAB3403472.1"/>
    </source>
</evidence>
<dbReference type="EMBL" id="CADEPM010000003">
    <property type="protein sequence ID" value="CAB3403472.1"/>
    <property type="molecule type" value="Genomic_DNA"/>
</dbReference>
<dbReference type="PROSITE" id="PS50011">
    <property type="entry name" value="PROTEIN_KINASE_DOM"/>
    <property type="match status" value="1"/>
</dbReference>
<gene>
    <name evidence="11" type="ORF">CBOVIS_LOCUS5939</name>
</gene>
<dbReference type="SMART" id="SM00220">
    <property type="entry name" value="S_TKc"/>
    <property type="match status" value="1"/>
</dbReference>
<dbReference type="InterPro" id="IPR000719">
    <property type="entry name" value="Prot_kinase_dom"/>
</dbReference>
<evidence type="ECO:0000256" key="8">
    <source>
        <dbReference type="ARBA" id="ARBA00048679"/>
    </source>
</evidence>
<organism evidence="11 12">
    <name type="scientific">Caenorhabditis bovis</name>
    <dbReference type="NCBI Taxonomy" id="2654633"/>
    <lineage>
        <taxon>Eukaryota</taxon>
        <taxon>Metazoa</taxon>
        <taxon>Ecdysozoa</taxon>
        <taxon>Nematoda</taxon>
        <taxon>Chromadorea</taxon>
        <taxon>Rhabditida</taxon>
        <taxon>Rhabditina</taxon>
        <taxon>Rhabditomorpha</taxon>
        <taxon>Rhabditoidea</taxon>
        <taxon>Rhabditidae</taxon>
        <taxon>Peloderinae</taxon>
        <taxon>Caenorhabditis</taxon>
    </lineage>
</organism>
<dbReference type="Pfam" id="PF01755">
    <property type="entry name" value="Glyco_transf_25"/>
    <property type="match status" value="1"/>
</dbReference>
<keyword evidence="5" id="KW-0418">Kinase</keyword>
<comment type="catalytic activity">
    <reaction evidence="7">
        <text>L-threonyl-[protein] + ATP = O-phospho-L-threonyl-[protein] + ADP + H(+)</text>
        <dbReference type="Rhea" id="RHEA:46608"/>
        <dbReference type="Rhea" id="RHEA-COMP:11060"/>
        <dbReference type="Rhea" id="RHEA-COMP:11605"/>
        <dbReference type="ChEBI" id="CHEBI:15378"/>
        <dbReference type="ChEBI" id="CHEBI:30013"/>
        <dbReference type="ChEBI" id="CHEBI:30616"/>
        <dbReference type="ChEBI" id="CHEBI:61977"/>
        <dbReference type="ChEBI" id="CHEBI:456216"/>
        <dbReference type="EC" id="2.7.11.1"/>
    </reaction>
</comment>
<dbReference type="SUPFAM" id="SSF56112">
    <property type="entry name" value="Protein kinase-like (PK-like)"/>
    <property type="match status" value="1"/>
</dbReference>
<dbReference type="AlphaFoldDB" id="A0A8S1ETV0"/>
<feature type="domain" description="Protein kinase" evidence="10">
    <location>
        <begin position="553"/>
        <end position="825"/>
    </location>
</feature>
<evidence type="ECO:0000256" key="3">
    <source>
        <dbReference type="ARBA" id="ARBA00022679"/>
    </source>
</evidence>
<feature type="signal peptide" evidence="9">
    <location>
        <begin position="1"/>
        <end position="23"/>
    </location>
</feature>
<dbReference type="Proteomes" id="UP000494206">
    <property type="component" value="Unassembled WGS sequence"/>
</dbReference>
<evidence type="ECO:0000256" key="1">
    <source>
        <dbReference type="ARBA" id="ARBA00012513"/>
    </source>
</evidence>
<evidence type="ECO:0000256" key="4">
    <source>
        <dbReference type="ARBA" id="ARBA00022741"/>
    </source>
</evidence>
<sequence length="839" mass="96738">MRLIVCLFGQIAASLALFPGAEPDEGDVRHVYPMIYIGVGLDTHAHAIPYIFGWLENVFYPKVRMRIEIFIGSREDSTIHQVKWWIDSTKQHYRHVKLIENSENWLEEALRNGRLQKAERCLLFTGDTVPTDYTMLRKLFNDKKHIVVSPLFQSIDGSANIENVSENLIKMVNVREEIEIFALPCAINLNSIDSSYLTFDSQNLPFYEGPNAPIEVFTESAKKMGIALWGDHQSSYGIYVNPSLDLADRRRTIRYQIADMIADDKIVPYPSKTVRPWQPEPELFGMNRIYMINLKRRNERLERMRKIFAILAIDFTLFEATDGQKLDELGDEYRDYRILDGYLDPISNRPMKNGEIGCFLSHYRIWQDVVKNDFEKVIVFEDDLRFAHDGMERVNDVVQDLDASKKLWDLIYLGRKKQSDKEELWVNQHRHLSTVEYSYWTLGYMLSLEGAKKLLAPNPLKKVIPVDEYLPIMFDKHPNKTWSSSYEPRNLEAFTLYPLVVYPQRYTNEPGYVSDTEDSLLVKPASDKNSYAIRFEMGCVLSSADLAGEGYRMKIVKEIAKGGFSEILLCEDIDSHEKYAVKKVVSNSDEETERIQNEAKVLRELLDVPNAVQLIAMINEVNQYFFVFPYYFRGNLGDELAKRRINNNYLSEIQVLRYFEQICMVVEKLHEKSYAHRDLKTANFLISQENDLHLTDFGSCSIMPKEIKNSKDHQIYVDEAAELCSMPYRAPELFSCDIGTTITTSIDIWSLGCCLYAFCFFVSPFDAVYEKGGSIALATQSPHKIVYPDDGGFSDDLKDLIKCMIQVEPDLRPSIGQILEMTREIGKNCENGDSKIVSV</sequence>
<name>A0A8S1ETV0_9PELO</name>
<comment type="catalytic activity">
    <reaction evidence="8">
        <text>L-seryl-[protein] + ATP = O-phospho-L-seryl-[protein] + ADP + H(+)</text>
        <dbReference type="Rhea" id="RHEA:17989"/>
        <dbReference type="Rhea" id="RHEA-COMP:9863"/>
        <dbReference type="Rhea" id="RHEA-COMP:11604"/>
        <dbReference type="ChEBI" id="CHEBI:15378"/>
        <dbReference type="ChEBI" id="CHEBI:29999"/>
        <dbReference type="ChEBI" id="CHEBI:30616"/>
        <dbReference type="ChEBI" id="CHEBI:83421"/>
        <dbReference type="ChEBI" id="CHEBI:456216"/>
        <dbReference type="EC" id="2.7.11.1"/>
    </reaction>
</comment>
<dbReference type="PANTHER" id="PTHR45998">
    <property type="entry name" value="SERINE/THREONINE-PROTEIN KINASE 16"/>
    <property type="match status" value="1"/>
</dbReference>
<dbReference type="PANTHER" id="PTHR45998:SF2">
    <property type="entry name" value="SERINE_THREONINE-PROTEIN KINASE 16"/>
    <property type="match status" value="1"/>
</dbReference>
<dbReference type="OrthoDB" id="47375at2759"/>
<dbReference type="InterPro" id="IPR011009">
    <property type="entry name" value="Kinase-like_dom_sf"/>
</dbReference>
<evidence type="ECO:0000256" key="2">
    <source>
        <dbReference type="ARBA" id="ARBA00022527"/>
    </source>
</evidence>
<evidence type="ECO:0000256" key="6">
    <source>
        <dbReference type="ARBA" id="ARBA00022840"/>
    </source>
</evidence>
<keyword evidence="4" id="KW-0547">Nucleotide-binding</keyword>
<keyword evidence="2" id="KW-0723">Serine/threonine-protein kinase</keyword>
<dbReference type="CDD" id="cd06532">
    <property type="entry name" value="Glyco_transf_25"/>
    <property type="match status" value="1"/>
</dbReference>
<evidence type="ECO:0000256" key="9">
    <source>
        <dbReference type="SAM" id="SignalP"/>
    </source>
</evidence>
<evidence type="ECO:0000256" key="5">
    <source>
        <dbReference type="ARBA" id="ARBA00022777"/>
    </source>
</evidence>
<accession>A0A8S1ETV0</accession>
<dbReference type="PROSITE" id="PS00108">
    <property type="entry name" value="PROTEIN_KINASE_ST"/>
    <property type="match status" value="1"/>
</dbReference>
<dbReference type="Gene3D" id="1.10.510.10">
    <property type="entry name" value="Transferase(Phosphotransferase) domain 1"/>
    <property type="match status" value="1"/>
</dbReference>
<feature type="chain" id="PRO_5035798067" description="non-specific serine/threonine protein kinase" evidence="9">
    <location>
        <begin position="24"/>
        <end position="839"/>
    </location>
</feature>
<evidence type="ECO:0000256" key="7">
    <source>
        <dbReference type="ARBA" id="ARBA00047899"/>
    </source>
</evidence>